<dbReference type="GO" id="GO:0043171">
    <property type="term" value="P:peptide catabolic process"/>
    <property type="evidence" value="ECO:0007669"/>
    <property type="project" value="UniProtKB-UniRule"/>
</dbReference>
<evidence type="ECO:0000256" key="9">
    <source>
        <dbReference type="ARBA" id="ARBA00022833"/>
    </source>
</evidence>
<dbReference type="Pfam" id="PF07687">
    <property type="entry name" value="M20_dimer"/>
    <property type="match status" value="1"/>
</dbReference>
<comment type="subcellular location">
    <subcellularLocation>
        <location evidence="2 11">Cytoplasm</location>
    </subcellularLocation>
</comment>
<evidence type="ECO:0000256" key="13">
    <source>
        <dbReference type="PIRSR" id="PIRSR037215-2"/>
    </source>
</evidence>
<proteinExistence type="inferred from homology"/>
<feature type="binding site" evidence="11 13">
    <location>
        <position position="381"/>
    </location>
    <ligand>
        <name>Zn(2+)</name>
        <dbReference type="ChEBI" id="CHEBI:29105"/>
        <label>2</label>
    </ligand>
</feature>
<dbReference type="EC" id="3.4.11.4" evidence="11"/>
<comment type="catalytic activity">
    <reaction evidence="1 11">
        <text>Release of the N-terminal residue from a tripeptide.</text>
        <dbReference type="EC" id="3.4.11.4"/>
    </reaction>
</comment>
<dbReference type="InterPro" id="IPR010161">
    <property type="entry name" value="Peptidase_M20B"/>
</dbReference>
<dbReference type="HAMAP" id="MF_00550">
    <property type="entry name" value="Aminopeptidase_M20"/>
    <property type="match status" value="1"/>
</dbReference>
<evidence type="ECO:0000256" key="3">
    <source>
        <dbReference type="ARBA" id="ARBA00009692"/>
    </source>
</evidence>
<dbReference type="PANTHER" id="PTHR42994">
    <property type="entry name" value="PEPTIDASE T"/>
    <property type="match status" value="1"/>
</dbReference>
<comment type="similarity">
    <text evidence="3 11">Belongs to the peptidase M20B family.</text>
</comment>
<evidence type="ECO:0000256" key="2">
    <source>
        <dbReference type="ARBA" id="ARBA00004496"/>
    </source>
</evidence>
<keyword evidence="16" id="KW-1185">Reference proteome</keyword>
<dbReference type="InterPro" id="IPR011650">
    <property type="entry name" value="Peptidase_M20_dimer"/>
</dbReference>
<dbReference type="GO" id="GO:0008270">
    <property type="term" value="F:zinc ion binding"/>
    <property type="evidence" value="ECO:0007669"/>
    <property type="project" value="UniProtKB-UniRule"/>
</dbReference>
<dbReference type="SUPFAM" id="SSF55031">
    <property type="entry name" value="Bacterial exopeptidase dimerisation domain"/>
    <property type="match status" value="1"/>
</dbReference>
<dbReference type="GO" id="GO:0006508">
    <property type="term" value="P:proteolysis"/>
    <property type="evidence" value="ECO:0007669"/>
    <property type="project" value="UniProtKB-UniRule"/>
</dbReference>
<feature type="active site" evidence="11 12">
    <location>
        <position position="81"/>
    </location>
</feature>
<evidence type="ECO:0000256" key="7">
    <source>
        <dbReference type="ARBA" id="ARBA00022723"/>
    </source>
</evidence>
<dbReference type="GO" id="GO:0008237">
    <property type="term" value="F:metallopeptidase activity"/>
    <property type="evidence" value="ECO:0007669"/>
    <property type="project" value="UniProtKB-KW"/>
</dbReference>
<dbReference type="SUPFAM" id="SSF53187">
    <property type="entry name" value="Zn-dependent exopeptidases"/>
    <property type="match status" value="1"/>
</dbReference>
<name>A0A5S5CAP0_9BACL</name>
<evidence type="ECO:0000313" key="15">
    <source>
        <dbReference type="EMBL" id="TYP75436.1"/>
    </source>
</evidence>
<dbReference type="FunFam" id="3.30.70.360:FF:000002">
    <property type="entry name" value="Peptidase T"/>
    <property type="match status" value="1"/>
</dbReference>
<evidence type="ECO:0000256" key="1">
    <source>
        <dbReference type="ARBA" id="ARBA00000870"/>
    </source>
</evidence>
<dbReference type="GO" id="GO:0005829">
    <property type="term" value="C:cytosol"/>
    <property type="evidence" value="ECO:0007669"/>
    <property type="project" value="TreeGrafter"/>
</dbReference>
<dbReference type="Proteomes" id="UP000323257">
    <property type="component" value="Unassembled WGS sequence"/>
</dbReference>
<comment type="cofactor">
    <cofactor evidence="11 13">
        <name>Zn(2+)</name>
        <dbReference type="ChEBI" id="CHEBI:29105"/>
    </cofactor>
    <text evidence="11 13">Binds 2 Zn(2+) ions per subunit.</text>
</comment>
<keyword evidence="7 11" id="KW-0479">Metal-binding</keyword>
<feature type="active site" description="Proton acceptor" evidence="11 12">
    <location>
        <position position="176"/>
    </location>
</feature>
<evidence type="ECO:0000259" key="14">
    <source>
        <dbReference type="Pfam" id="PF07687"/>
    </source>
</evidence>
<feature type="binding site" evidence="11 13">
    <location>
        <position position="142"/>
    </location>
    <ligand>
        <name>Zn(2+)</name>
        <dbReference type="ChEBI" id="CHEBI:29105"/>
        <label>1</label>
    </ligand>
</feature>
<dbReference type="PROSITE" id="PS00758">
    <property type="entry name" value="ARGE_DAPE_CPG2_1"/>
    <property type="match status" value="1"/>
</dbReference>
<organism evidence="15 16">
    <name type="scientific">Paenibacillus methanolicus</name>
    <dbReference type="NCBI Taxonomy" id="582686"/>
    <lineage>
        <taxon>Bacteria</taxon>
        <taxon>Bacillati</taxon>
        <taxon>Bacillota</taxon>
        <taxon>Bacilli</taxon>
        <taxon>Bacillales</taxon>
        <taxon>Paenibacillaceae</taxon>
        <taxon>Paenibacillus</taxon>
    </lineage>
</organism>
<evidence type="ECO:0000256" key="12">
    <source>
        <dbReference type="PIRSR" id="PIRSR037215-1"/>
    </source>
</evidence>
<dbReference type="Gene3D" id="3.30.70.360">
    <property type="match status" value="1"/>
</dbReference>
<keyword evidence="8 11" id="KW-0378">Hydrolase</keyword>
<dbReference type="OrthoDB" id="9804934at2"/>
<keyword evidence="4 11" id="KW-0031">Aminopeptidase</keyword>
<comment type="caution">
    <text evidence="15">The sequence shown here is derived from an EMBL/GenBank/DDBJ whole genome shotgun (WGS) entry which is preliminary data.</text>
</comment>
<evidence type="ECO:0000256" key="8">
    <source>
        <dbReference type="ARBA" id="ARBA00022801"/>
    </source>
</evidence>
<dbReference type="PANTHER" id="PTHR42994:SF1">
    <property type="entry name" value="PEPTIDASE T"/>
    <property type="match status" value="1"/>
</dbReference>
<feature type="binding site" evidence="11 13">
    <location>
        <position position="142"/>
    </location>
    <ligand>
        <name>Zn(2+)</name>
        <dbReference type="ChEBI" id="CHEBI:29105"/>
        <label>2</label>
    </ligand>
</feature>
<dbReference type="NCBIfam" id="NF003976">
    <property type="entry name" value="PRK05469.1"/>
    <property type="match status" value="1"/>
</dbReference>
<keyword evidence="10 11" id="KW-0482">Metalloprotease</keyword>
<evidence type="ECO:0000256" key="4">
    <source>
        <dbReference type="ARBA" id="ARBA00022438"/>
    </source>
</evidence>
<dbReference type="NCBIfam" id="TIGR01882">
    <property type="entry name" value="peptidase-T"/>
    <property type="match status" value="1"/>
</dbReference>
<feature type="binding site" evidence="11 13">
    <location>
        <position position="177"/>
    </location>
    <ligand>
        <name>Zn(2+)</name>
        <dbReference type="ChEBI" id="CHEBI:29105"/>
        <label>2</label>
    </ligand>
</feature>
<dbReference type="RefSeq" id="WP_148929379.1">
    <property type="nucleotide sequence ID" value="NZ_VNHS01000004.1"/>
</dbReference>
<keyword evidence="6 11" id="KW-0645">Protease</keyword>
<dbReference type="EMBL" id="VNHS01000004">
    <property type="protein sequence ID" value="TYP75436.1"/>
    <property type="molecule type" value="Genomic_DNA"/>
</dbReference>
<sequence length="411" mass="44943">MKDELIKRLTTYAQIDTQSDDDSQTCPSTPGQLTLARLLVEELTAVGMQEVTMDDNGYVMATLPANTDKNVPTIGFLAHVDTATDFTGSGVKPQIVESYDGGDIVLNEALNVVLSPKEFPELNRYAGHTLVTTDGTTLLGADNKAGIAEIMTAMNHLIQHPEIKHGKLRVAFTPDEEIGRGPHKFDVAAFGAQFAYTMDGGPLGELQYESFNAAQAKITVKGTNVHPGTAKGKMVNSAKIAMALHAELPDAESPEHTEGYEGFYHLISMTGAAEETKLVYIIRDHDKAKFAARKANVEGIVRTFQERYGRENIVLELKDQYYNMREKVEPVMQIVDIAHQAMTNLGITPIVEPIRGGTDGSQLSYMGLPTPNIFTGGENYHGKFEYISADNMVKATNVIIEIAKLFEESAE</sequence>
<dbReference type="AlphaFoldDB" id="A0A5S5CAP0"/>
<dbReference type="InterPro" id="IPR036264">
    <property type="entry name" value="Bact_exopeptidase_dim_dom"/>
</dbReference>
<feature type="binding site" evidence="11 13">
    <location>
        <position position="79"/>
    </location>
    <ligand>
        <name>Zn(2+)</name>
        <dbReference type="ChEBI" id="CHEBI:29105"/>
        <label>1</label>
    </ligand>
</feature>
<comment type="function">
    <text evidence="11">Cleaves the N-terminal amino acid of tripeptides.</text>
</comment>
<accession>A0A5S5CAP0</accession>
<keyword evidence="9 11" id="KW-0862">Zinc</keyword>
<evidence type="ECO:0000256" key="6">
    <source>
        <dbReference type="ARBA" id="ARBA00022670"/>
    </source>
</evidence>
<evidence type="ECO:0000256" key="5">
    <source>
        <dbReference type="ARBA" id="ARBA00022490"/>
    </source>
</evidence>
<evidence type="ECO:0000256" key="10">
    <source>
        <dbReference type="ARBA" id="ARBA00023049"/>
    </source>
</evidence>
<dbReference type="NCBIfam" id="NF009920">
    <property type="entry name" value="PRK13381.1"/>
    <property type="match status" value="1"/>
</dbReference>
<evidence type="ECO:0000313" key="16">
    <source>
        <dbReference type="Proteomes" id="UP000323257"/>
    </source>
</evidence>
<dbReference type="Pfam" id="PF01546">
    <property type="entry name" value="Peptidase_M20"/>
    <property type="match status" value="1"/>
</dbReference>
<feature type="domain" description="Peptidase M20 dimerisation" evidence="14">
    <location>
        <begin position="208"/>
        <end position="307"/>
    </location>
</feature>
<dbReference type="Gene3D" id="3.40.630.10">
    <property type="entry name" value="Zn peptidases"/>
    <property type="match status" value="1"/>
</dbReference>
<protein>
    <recommendedName>
        <fullName evidence="11">Peptidase T</fullName>
        <ecNumber evidence="11">3.4.11.4</ecNumber>
    </recommendedName>
    <alternativeName>
        <fullName evidence="11">Aminotripeptidase</fullName>
        <shortName evidence="11">Tripeptidase</shortName>
    </alternativeName>
    <alternativeName>
        <fullName evidence="11">Tripeptide aminopeptidase</fullName>
    </alternativeName>
</protein>
<dbReference type="CDD" id="cd03892">
    <property type="entry name" value="M20_peptT"/>
    <property type="match status" value="1"/>
</dbReference>
<evidence type="ECO:0000256" key="11">
    <source>
        <dbReference type="HAMAP-Rule" id="MF_00550"/>
    </source>
</evidence>
<dbReference type="InterPro" id="IPR002933">
    <property type="entry name" value="Peptidase_M20"/>
</dbReference>
<dbReference type="PIRSF" id="PIRSF037215">
    <property type="entry name" value="Peptidase_M20B"/>
    <property type="match status" value="1"/>
</dbReference>
<reference evidence="15 16" key="1">
    <citation type="submission" date="2019-07" db="EMBL/GenBank/DDBJ databases">
        <title>Genomic Encyclopedia of Type Strains, Phase III (KMG-III): the genomes of soil and plant-associated and newly described type strains.</title>
        <authorList>
            <person name="Whitman W."/>
        </authorList>
    </citation>
    <scope>NUCLEOTIDE SEQUENCE [LARGE SCALE GENOMIC DNA]</scope>
    <source>
        <strain evidence="15 16">BL24</strain>
    </source>
</reference>
<gene>
    <name evidence="11" type="primary">pepT</name>
    <name evidence="15" type="ORF">BCM02_104113</name>
</gene>
<dbReference type="GO" id="GO:0045148">
    <property type="term" value="F:tripeptide aminopeptidase activity"/>
    <property type="evidence" value="ECO:0007669"/>
    <property type="project" value="UniProtKB-UniRule"/>
</dbReference>
<keyword evidence="5 11" id="KW-0963">Cytoplasm</keyword>
<dbReference type="InterPro" id="IPR001261">
    <property type="entry name" value="ArgE/DapE_CS"/>
</dbReference>
<dbReference type="PROSITE" id="PS00759">
    <property type="entry name" value="ARGE_DAPE_CPG2_2"/>
    <property type="match status" value="1"/>
</dbReference>
<feature type="binding site" evidence="11 13">
    <location>
        <position position="199"/>
    </location>
    <ligand>
        <name>Zn(2+)</name>
        <dbReference type="ChEBI" id="CHEBI:29105"/>
        <label>1</label>
    </ligand>
</feature>